<keyword evidence="2" id="KW-0732">Signal</keyword>
<evidence type="ECO:0000256" key="1">
    <source>
        <dbReference type="SAM" id="MobiDB-lite"/>
    </source>
</evidence>
<sequence length="464" mass="49450">MKSLSRIVLPGVLFFATSTSAFASDNSANQSLNDLTNYLLNLGAYLGYNLQGPPSSTDSSGNQQPIAISQTLINNGAQTQLFSNFTINSYLGALLINSAVPNSSPIVSNTVSPNIPNATSLNAFANYTFSQPSPYSTAAQDTVSVSPLIDQPPYQTDPVSQAVLNILSTPDPSYCLNNAQTEIVSCTYPQGMLNTNKVIMNTVGTLPNTNNYFTYNQVQPLLAELNVNSLITPMLYSPQATAGTGTPTSAGASPLIPGGSNTQQQGLVATSPEQQAANFIRYATGAVSPMPMPNRNDYDALLLQTQNTNNPVQQAQAQATLANYLNSIRIYAAQSSVGVANLYYILSKRLPQNLSGNTSGQSGQITSQALNEFTMATWRLYNTDNSPNTQWVSQINNASAATVQKEMAILLAEINYQLYLSRQQQERILLTNTMLLIQNARASQPSPTFTAAGSSSASSASGAQ</sequence>
<feature type="chain" id="PRO_5009750847" evidence="2">
    <location>
        <begin position="24"/>
        <end position="464"/>
    </location>
</feature>
<evidence type="ECO:0000313" key="5">
    <source>
        <dbReference type="Proteomes" id="UP000032414"/>
    </source>
</evidence>
<dbReference type="STRING" id="451.B6N58_02320"/>
<feature type="region of interest" description="Disordered" evidence="1">
    <location>
        <begin position="445"/>
        <end position="464"/>
    </location>
</feature>
<evidence type="ECO:0000313" key="4">
    <source>
        <dbReference type="EMBL" id="SCY77541.1"/>
    </source>
</evidence>
<keyword evidence="6" id="KW-1185">Reference proteome</keyword>
<dbReference type="Proteomes" id="UP000032414">
    <property type="component" value="Chromosome I"/>
</dbReference>
<feature type="signal peptide" evidence="2">
    <location>
        <begin position="1"/>
        <end position="23"/>
    </location>
</feature>
<dbReference type="RefSeq" id="WP_045100166.1">
    <property type="nucleotide sequence ID" value="NZ_CP020614.1"/>
</dbReference>
<evidence type="ECO:0000256" key="2">
    <source>
        <dbReference type="SAM" id="SignalP"/>
    </source>
</evidence>
<dbReference type="EMBL" id="FMVN01000018">
    <property type="protein sequence ID" value="SCY77541.1"/>
    <property type="molecule type" value="Genomic_DNA"/>
</dbReference>
<reference evidence="5" key="1">
    <citation type="submission" date="2014-09" db="EMBL/GenBank/DDBJ databases">
        <authorList>
            <person name="Gomez-Valero L."/>
        </authorList>
    </citation>
    <scope>NUCLEOTIDE SEQUENCE [LARGE SCALE GENOMIC DNA]</scope>
    <source>
        <strain evidence="5">ATCC33218</strain>
    </source>
</reference>
<feature type="compositionally biased region" description="Low complexity" evidence="1">
    <location>
        <begin position="242"/>
        <end position="254"/>
    </location>
</feature>
<gene>
    <name evidence="3" type="primary">icmX</name>
    <name evidence="3" type="ORF">LMI_2781</name>
    <name evidence="4" type="ORF">SAMN02982997_02872</name>
</gene>
<feature type="compositionally biased region" description="Low complexity" evidence="1">
    <location>
        <begin position="451"/>
        <end position="464"/>
    </location>
</feature>
<evidence type="ECO:0000313" key="6">
    <source>
        <dbReference type="Proteomes" id="UP000182998"/>
    </source>
</evidence>
<reference evidence="3" key="2">
    <citation type="submission" date="2014-09" db="EMBL/GenBank/DDBJ databases">
        <authorList>
            <person name="GOMEZ-VALERO Laura"/>
        </authorList>
    </citation>
    <scope>NUCLEOTIDE SEQUENCE</scope>
    <source>
        <strain evidence="3">ATCC33218</strain>
    </source>
</reference>
<dbReference type="HOGENOM" id="CLU_568361_0_0_6"/>
<proteinExistence type="predicted"/>
<dbReference type="Proteomes" id="UP000182998">
    <property type="component" value="Unassembled WGS sequence"/>
</dbReference>
<evidence type="ECO:0000313" key="3">
    <source>
        <dbReference type="EMBL" id="CEG62032.1"/>
    </source>
</evidence>
<dbReference type="KEGG" id="tmc:LMI_2781"/>
<protein>
    <submittedName>
        <fullName evidence="3">Component of the Dot/Icm secretion system</fullName>
    </submittedName>
    <submittedName>
        <fullName evidence="4">Intracellular multiplication protein IcmX</fullName>
    </submittedName>
</protein>
<name>A0A098GJ44_LEGMI</name>
<dbReference type="OrthoDB" id="5634380at2"/>
<organism evidence="3 5">
    <name type="scientific">Legionella micdadei</name>
    <name type="common">Tatlockia micdadei</name>
    <dbReference type="NCBI Taxonomy" id="451"/>
    <lineage>
        <taxon>Bacteria</taxon>
        <taxon>Pseudomonadati</taxon>
        <taxon>Pseudomonadota</taxon>
        <taxon>Gammaproteobacteria</taxon>
        <taxon>Legionellales</taxon>
        <taxon>Legionellaceae</taxon>
        <taxon>Legionella</taxon>
    </lineage>
</organism>
<reference evidence="4 6" key="3">
    <citation type="submission" date="2016-10" db="EMBL/GenBank/DDBJ databases">
        <authorList>
            <person name="Varghese N."/>
            <person name="Submissions S."/>
        </authorList>
    </citation>
    <scope>NUCLEOTIDE SEQUENCE [LARGE SCALE GENOMIC DNA]</scope>
    <source>
        <strain evidence="4 6">ATCC 33218</strain>
    </source>
</reference>
<feature type="region of interest" description="Disordered" evidence="1">
    <location>
        <begin position="242"/>
        <end position="267"/>
    </location>
</feature>
<dbReference type="NCBIfam" id="NF038225">
    <property type="entry name" value="IcmX_IVB"/>
    <property type="match status" value="1"/>
</dbReference>
<dbReference type="EMBL" id="LN614830">
    <property type="protein sequence ID" value="CEG62032.1"/>
    <property type="molecule type" value="Genomic_DNA"/>
</dbReference>
<accession>A0A098GJ44</accession>
<dbReference type="PATRIC" id="fig|451.8.peg.702"/>
<dbReference type="AlphaFoldDB" id="A0A098GJ44"/>